<dbReference type="STRING" id="500633.CLOHIR_01942"/>
<dbReference type="eggNOG" id="COG1309">
    <property type="taxonomic scope" value="Bacteria"/>
</dbReference>
<dbReference type="PRINTS" id="PR00455">
    <property type="entry name" value="HTHTETR"/>
</dbReference>
<dbReference type="SUPFAM" id="SSF46689">
    <property type="entry name" value="Homeodomain-like"/>
    <property type="match status" value="1"/>
</dbReference>
<organism evidence="4 5">
    <name type="scientific">Peptacetobacter hiranonis (strain DSM 13275 / JCM 10541 / KCTC 15199 / TO-931)</name>
    <name type="common">Clostridium hiranonis</name>
    <dbReference type="NCBI Taxonomy" id="500633"/>
    <lineage>
        <taxon>Bacteria</taxon>
        <taxon>Bacillati</taxon>
        <taxon>Bacillota</taxon>
        <taxon>Clostridia</taxon>
        <taxon>Peptostreptococcales</taxon>
        <taxon>Peptostreptococcaceae</taxon>
        <taxon>Peptacetobacter</taxon>
    </lineage>
</organism>
<name>B6G1D6_PEPHT</name>
<dbReference type="InterPro" id="IPR023772">
    <property type="entry name" value="DNA-bd_HTH_TetR-type_CS"/>
</dbReference>
<gene>
    <name evidence="4" type="ORF">CLOHIR_01942</name>
</gene>
<evidence type="ECO:0000313" key="5">
    <source>
        <dbReference type="Proteomes" id="UP000003178"/>
    </source>
</evidence>
<dbReference type="Pfam" id="PF00440">
    <property type="entry name" value="TetR_N"/>
    <property type="match status" value="1"/>
</dbReference>
<evidence type="ECO:0000256" key="2">
    <source>
        <dbReference type="PROSITE-ProRule" id="PRU00335"/>
    </source>
</evidence>
<dbReference type="PROSITE" id="PS50977">
    <property type="entry name" value="HTH_TETR_2"/>
    <property type="match status" value="1"/>
</dbReference>
<keyword evidence="1 2" id="KW-0238">DNA-binding</keyword>
<proteinExistence type="predicted"/>
<dbReference type="PANTHER" id="PTHR43479:SF11">
    <property type="entry name" value="ACREF_ENVCD OPERON REPRESSOR-RELATED"/>
    <property type="match status" value="1"/>
</dbReference>
<reference evidence="4 5" key="1">
    <citation type="submission" date="2008-09" db="EMBL/GenBank/DDBJ databases">
        <authorList>
            <person name="Fulton L."/>
            <person name="Clifton S."/>
            <person name="Fulton B."/>
            <person name="Xu J."/>
            <person name="Minx P."/>
            <person name="Pepin K.H."/>
            <person name="Johnson M."/>
            <person name="Thiruvilangam P."/>
            <person name="Bhonagiri V."/>
            <person name="Nash W.E."/>
            <person name="Mardis E.R."/>
            <person name="Wilson R.K."/>
        </authorList>
    </citation>
    <scope>NUCLEOTIDE SEQUENCE [LARGE SCALE GENOMIC DNA]</scope>
    <source>
        <strain evidence="4 5">DSM 13275</strain>
    </source>
</reference>
<dbReference type="InterPro" id="IPR009057">
    <property type="entry name" value="Homeodomain-like_sf"/>
</dbReference>
<sequence>MLLFTANKLEGSKMKDSEVNQLKDHIIKTASGLFIKYGYGKTTIRQIAESSGLGRGHLYYYFKKKEDILLYLYKELLEKIYGTIAEKKIKENDIIANYIISQYIYTHAIATSEKVFRLYIEASNVRSIRKEYINILLGLFKEKLVESDYNFNDKDLYMSIAMGCAGECELLNQYYEGILNVDLDDIIINVVKTRFALLNVNEHIDIDKIIQEAKEFKDDMNLEEVVNNVVESSDLI</sequence>
<evidence type="ECO:0000256" key="1">
    <source>
        <dbReference type="ARBA" id="ARBA00023125"/>
    </source>
</evidence>
<evidence type="ECO:0000313" key="4">
    <source>
        <dbReference type="EMBL" id="EEA84402.1"/>
    </source>
</evidence>
<reference evidence="4 5" key="2">
    <citation type="submission" date="2008-10" db="EMBL/GenBank/DDBJ databases">
        <title>Draft genome sequence of Clostridium hiranonis (DSM 13275).</title>
        <authorList>
            <person name="Sudarsanam P."/>
            <person name="Ley R."/>
            <person name="Guruge J."/>
            <person name="Turnbaugh P.J."/>
            <person name="Mahowald M."/>
            <person name="Liep D."/>
            <person name="Gordon J."/>
        </authorList>
    </citation>
    <scope>NUCLEOTIDE SEQUENCE [LARGE SCALE GENOMIC DNA]</scope>
    <source>
        <strain evidence="4 5">DSM 13275</strain>
    </source>
</reference>
<dbReference type="GO" id="GO:0003677">
    <property type="term" value="F:DNA binding"/>
    <property type="evidence" value="ECO:0007669"/>
    <property type="project" value="UniProtKB-UniRule"/>
</dbReference>
<feature type="domain" description="HTH tetR-type" evidence="3">
    <location>
        <begin position="20"/>
        <end position="80"/>
    </location>
</feature>
<protein>
    <submittedName>
        <fullName evidence="4">Transcriptional regulator, TetR family</fullName>
    </submittedName>
</protein>
<dbReference type="EMBL" id="ABWP01000073">
    <property type="protein sequence ID" value="EEA84402.1"/>
    <property type="molecule type" value="Genomic_DNA"/>
</dbReference>
<evidence type="ECO:0000259" key="3">
    <source>
        <dbReference type="PROSITE" id="PS50977"/>
    </source>
</evidence>
<dbReference type="PROSITE" id="PS01081">
    <property type="entry name" value="HTH_TETR_1"/>
    <property type="match status" value="1"/>
</dbReference>
<dbReference type="InterPro" id="IPR050624">
    <property type="entry name" value="HTH-type_Tx_Regulator"/>
</dbReference>
<feature type="DNA-binding region" description="H-T-H motif" evidence="2">
    <location>
        <begin position="43"/>
        <end position="62"/>
    </location>
</feature>
<dbReference type="InterPro" id="IPR001647">
    <property type="entry name" value="HTH_TetR"/>
</dbReference>
<keyword evidence="5" id="KW-1185">Reference proteome</keyword>
<dbReference type="PANTHER" id="PTHR43479">
    <property type="entry name" value="ACREF/ENVCD OPERON REPRESSOR-RELATED"/>
    <property type="match status" value="1"/>
</dbReference>
<comment type="caution">
    <text evidence="4">The sequence shown here is derived from an EMBL/GenBank/DDBJ whole genome shotgun (WGS) entry which is preliminary data.</text>
</comment>
<dbReference type="AlphaFoldDB" id="B6G1D6"/>
<dbReference type="HOGENOM" id="CLU_103693_1_0_9"/>
<accession>B6G1D6</accession>
<dbReference type="Gene3D" id="1.10.357.10">
    <property type="entry name" value="Tetracycline Repressor, domain 2"/>
    <property type="match status" value="1"/>
</dbReference>
<dbReference type="Proteomes" id="UP000003178">
    <property type="component" value="Unassembled WGS sequence"/>
</dbReference>